<comment type="caution">
    <text evidence="3">The sequence shown here is derived from an EMBL/GenBank/DDBJ whole genome shotgun (WGS) entry which is preliminary data.</text>
</comment>
<evidence type="ECO:0000313" key="3">
    <source>
        <dbReference type="EMBL" id="CAI8046667.1"/>
    </source>
</evidence>
<protein>
    <submittedName>
        <fullName evidence="3">Uncharacterized protein</fullName>
    </submittedName>
</protein>
<proteinExistence type="predicted"/>
<feature type="coiled-coil region" evidence="1">
    <location>
        <begin position="71"/>
        <end position="232"/>
    </location>
</feature>
<evidence type="ECO:0000313" key="4">
    <source>
        <dbReference type="Proteomes" id="UP001174909"/>
    </source>
</evidence>
<accession>A0AA35TEV4</accession>
<organism evidence="3 4">
    <name type="scientific">Geodia barretti</name>
    <name type="common">Barrett's horny sponge</name>
    <dbReference type="NCBI Taxonomy" id="519541"/>
    <lineage>
        <taxon>Eukaryota</taxon>
        <taxon>Metazoa</taxon>
        <taxon>Porifera</taxon>
        <taxon>Demospongiae</taxon>
        <taxon>Heteroscleromorpha</taxon>
        <taxon>Tetractinellida</taxon>
        <taxon>Astrophorina</taxon>
        <taxon>Geodiidae</taxon>
        <taxon>Geodia</taxon>
    </lineage>
</organism>
<dbReference type="Proteomes" id="UP001174909">
    <property type="component" value="Unassembled WGS sequence"/>
</dbReference>
<feature type="region of interest" description="Disordered" evidence="2">
    <location>
        <begin position="232"/>
        <end position="282"/>
    </location>
</feature>
<evidence type="ECO:0000256" key="1">
    <source>
        <dbReference type="SAM" id="Coils"/>
    </source>
</evidence>
<keyword evidence="1" id="KW-0175">Coiled coil</keyword>
<gene>
    <name evidence="3" type="ORF">GBAR_LOCUS25806</name>
</gene>
<name>A0AA35TEV4_GEOBA</name>
<dbReference type="EMBL" id="CASHTH010003580">
    <property type="protein sequence ID" value="CAI8046667.1"/>
    <property type="molecule type" value="Genomic_DNA"/>
</dbReference>
<dbReference type="AlphaFoldDB" id="A0AA35TEV4"/>
<feature type="coiled-coil region" evidence="1">
    <location>
        <begin position="285"/>
        <end position="372"/>
    </location>
</feature>
<feature type="compositionally biased region" description="Polar residues" evidence="2">
    <location>
        <begin position="404"/>
        <end position="432"/>
    </location>
</feature>
<evidence type="ECO:0000256" key="2">
    <source>
        <dbReference type="SAM" id="MobiDB-lite"/>
    </source>
</evidence>
<sequence>MSIAAAAGGGELKIPSVSVLPEDGMVADGPPTAVKRRPRPGRKLNGVVRGDTKSLYISPAGISTLDIRTRLRISEAELAIVQREVADLISEKDQLESNARLYEDSWKFAVQECGRIVEQRDDLQRKLLSLENALSTARHQENHKDSKKKKVTKADLDQCKTALETQTRVAETLEHERDQAYDDYQFAQAQLHTLMHQYQQLSNVCSEVARERDKARAEAALLRDEIHHYEAETESQVISLSRSASSRKMSESDAPRVSRTSLSREETELLVGDGPSEDLPPEDQVKELREERDLLRTMYDMLLKRSEQYQRQVQRADEERRQALATSEALTAVWQKKFEKAEQVQHDLALELRSAENRIKHLSQQLALSRLQGGDGPRHSPSEGELAKISVHNSSSSHEEGKFSQPQRTASFHGSFSNSTTAPYTHNSSKASLTKKPSRSSGSINKVLSRDRQTISTSSTSSSHEPLSLRSDHSTHSNKRNQRMEYSDYGAGTGSSQSTEDEASWI</sequence>
<feature type="compositionally biased region" description="Low complexity" evidence="2">
    <location>
        <begin position="235"/>
        <end position="247"/>
    </location>
</feature>
<keyword evidence="4" id="KW-1185">Reference proteome</keyword>
<feature type="compositionally biased region" description="Basic and acidic residues" evidence="2">
    <location>
        <begin position="248"/>
        <end position="267"/>
    </location>
</feature>
<reference evidence="3" key="1">
    <citation type="submission" date="2023-03" db="EMBL/GenBank/DDBJ databases">
        <authorList>
            <person name="Steffen K."/>
            <person name="Cardenas P."/>
        </authorList>
    </citation>
    <scope>NUCLEOTIDE SEQUENCE</scope>
</reference>
<feature type="region of interest" description="Disordered" evidence="2">
    <location>
        <begin position="390"/>
        <end position="506"/>
    </location>
</feature>